<gene>
    <name evidence="2" type="ORF">GCM10010302_60420</name>
</gene>
<dbReference type="EMBL" id="BAAABV010000024">
    <property type="protein sequence ID" value="GAA0313353.1"/>
    <property type="molecule type" value="Genomic_DNA"/>
</dbReference>
<accession>A0ABN0VP33</accession>
<evidence type="ECO:0000313" key="2">
    <source>
        <dbReference type="EMBL" id="GAA0313353.1"/>
    </source>
</evidence>
<dbReference type="Proteomes" id="UP001501867">
    <property type="component" value="Unassembled WGS sequence"/>
</dbReference>
<organism evidence="2 3">
    <name type="scientific">Streptomyces polychromogenes</name>
    <dbReference type="NCBI Taxonomy" id="67342"/>
    <lineage>
        <taxon>Bacteria</taxon>
        <taxon>Bacillati</taxon>
        <taxon>Actinomycetota</taxon>
        <taxon>Actinomycetes</taxon>
        <taxon>Kitasatosporales</taxon>
        <taxon>Streptomycetaceae</taxon>
        <taxon>Streptomyces</taxon>
    </lineage>
</organism>
<protein>
    <submittedName>
        <fullName evidence="2">Uncharacterized protein</fullName>
    </submittedName>
</protein>
<evidence type="ECO:0000256" key="1">
    <source>
        <dbReference type="SAM" id="MobiDB-lite"/>
    </source>
</evidence>
<name>A0ABN0VP33_9ACTN</name>
<reference evidence="2 3" key="1">
    <citation type="journal article" date="2019" name="Int. J. Syst. Evol. Microbiol.">
        <title>The Global Catalogue of Microorganisms (GCM) 10K type strain sequencing project: providing services to taxonomists for standard genome sequencing and annotation.</title>
        <authorList>
            <consortium name="The Broad Institute Genomics Platform"/>
            <consortium name="The Broad Institute Genome Sequencing Center for Infectious Disease"/>
            <person name="Wu L."/>
            <person name="Ma J."/>
        </authorList>
    </citation>
    <scope>NUCLEOTIDE SEQUENCE [LARGE SCALE GENOMIC DNA]</scope>
    <source>
        <strain evidence="2 3">JCM 4505</strain>
    </source>
</reference>
<proteinExistence type="predicted"/>
<evidence type="ECO:0000313" key="3">
    <source>
        <dbReference type="Proteomes" id="UP001501867"/>
    </source>
</evidence>
<feature type="region of interest" description="Disordered" evidence="1">
    <location>
        <begin position="40"/>
        <end position="68"/>
    </location>
</feature>
<sequence length="68" mass="7153">MRAVVAVEDGPTGTRLAVEARGRSLTLELVRVPEAGRTHPGALGRVTAGWELPDGSRPRGPLAVLREA</sequence>
<keyword evidence="3" id="KW-1185">Reference proteome</keyword>
<comment type="caution">
    <text evidence="2">The sequence shown here is derived from an EMBL/GenBank/DDBJ whole genome shotgun (WGS) entry which is preliminary data.</text>
</comment>